<accession>A0A067N1V1</accession>
<name>A0A067N1V1_PLEO1</name>
<feature type="compositionally biased region" description="Polar residues" evidence="1">
    <location>
        <begin position="952"/>
        <end position="964"/>
    </location>
</feature>
<feature type="compositionally biased region" description="Low complexity" evidence="1">
    <location>
        <begin position="787"/>
        <end position="802"/>
    </location>
</feature>
<feature type="compositionally biased region" description="Polar residues" evidence="1">
    <location>
        <begin position="1180"/>
        <end position="1189"/>
    </location>
</feature>
<dbReference type="EMBL" id="KL198015">
    <property type="protein sequence ID" value="KDQ21988.1"/>
    <property type="molecule type" value="Genomic_DNA"/>
</dbReference>
<feature type="region of interest" description="Disordered" evidence="1">
    <location>
        <begin position="921"/>
        <end position="1140"/>
    </location>
</feature>
<feature type="compositionally biased region" description="Low complexity" evidence="1">
    <location>
        <begin position="1025"/>
        <end position="1044"/>
    </location>
</feature>
<feature type="compositionally biased region" description="Pro residues" evidence="1">
    <location>
        <begin position="775"/>
        <end position="786"/>
    </location>
</feature>
<dbReference type="OrthoDB" id="3066419at2759"/>
<dbReference type="InParanoid" id="A0A067N1V1"/>
<feature type="region of interest" description="Disordered" evidence="1">
    <location>
        <begin position="640"/>
        <end position="724"/>
    </location>
</feature>
<feature type="region of interest" description="Disordered" evidence="1">
    <location>
        <begin position="1171"/>
        <end position="1226"/>
    </location>
</feature>
<feature type="compositionally biased region" description="Basic and acidic residues" evidence="1">
    <location>
        <begin position="1195"/>
        <end position="1226"/>
    </location>
</feature>
<feature type="region of interest" description="Disordered" evidence="1">
    <location>
        <begin position="749"/>
        <end position="802"/>
    </location>
</feature>
<reference evidence="3" key="1">
    <citation type="journal article" date="2014" name="Proc. Natl. Acad. Sci. U.S.A.">
        <title>Extensive sampling of basidiomycete genomes demonstrates inadequacy of the white-rot/brown-rot paradigm for wood decay fungi.</title>
        <authorList>
            <person name="Riley R."/>
            <person name="Salamov A.A."/>
            <person name="Brown D.W."/>
            <person name="Nagy L.G."/>
            <person name="Floudas D."/>
            <person name="Held B.W."/>
            <person name="Levasseur A."/>
            <person name="Lombard V."/>
            <person name="Morin E."/>
            <person name="Otillar R."/>
            <person name="Lindquist E.A."/>
            <person name="Sun H."/>
            <person name="LaButti K.M."/>
            <person name="Schmutz J."/>
            <person name="Jabbour D."/>
            <person name="Luo H."/>
            <person name="Baker S.E."/>
            <person name="Pisabarro A.G."/>
            <person name="Walton J.D."/>
            <person name="Blanchette R.A."/>
            <person name="Henrissat B."/>
            <person name="Martin F."/>
            <person name="Cullen D."/>
            <person name="Hibbett D.S."/>
            <person name="Grigoriev I.V."/>
        </authorList>
    </citation>
    <scope>NUCLEOTIDE SEQUENCE [LARGE SCALE GENOMIC DNA]</scope>
    <source>
        <strain evidence="3">PC15</strain>
    </source>
</reference>
<organism evidence="2 3">
    <name type="scientific">Pleurotus ostreatus (strain PC15)</name>
    <name type="common">Oyster mushroom</name>
    <dbReference type="NCBI Taxonomy" id="1137138"/>
    <lineage>
        <taxon>Eukaryota</taxon>
        <taxon>Fungi</taxon>
        <taxon>Dikarya</taxon>
        <taxon>Basidiomycota</taxon>
        <taxon>Agaricomycotina</taxon>
        <taxon>Agaricomycetes</taxon>
        <taxon>Agaricomycetidae</taxon>
        <taxon>Agaricales</taxon>
        <taxon>Pleurotineae</taxon>
        <taxon>Pleurotaceae</taxon>
        <taxon>Pleurotus</taxon>
    </lineage>
</organism>
<dbReference type="HOGENOM" id="CLU_268144_0_0_1"/>
<feature type="compositionally biased region" description="Basic residues" evidence="1">
    <location>
        <begin position="1131"/>
        <end position="1140"/>
    </location>
</feature>
<sequence>MPWASSSRPVHADRLRCGAGLEQSPVWTDPVTFRFPTPPANYTYAGRLVVTEYAHAEIWSPNSTFLDFYPGRAPPKSEHNTPSPRYDGTLGRFDPTIFPQAYDPDMPWLAFAPYELGSINDGWPEFFSLLSDQYWNAGITKSLTTALRSRNHDIDKRMDRARRDDLALPKDQRIISSPDPRMKRSGTLWELRPIFPTEGHVSALEGIVDYQECVDALRRVQDGLRFKYAWCKYAELRLRLPTETTFSLRNRNIQLCPSPRFFVGVWLTAVSEFDAMLFLTTGLAPCFVLHMYSEQDQYSSPSSSLPLRTFISASEREEYFTRSFCNPYEREALHHGLRLLELTDLPDSEVLPESHRGARSTFIDPLTHPNAQGYRLVPANRRSSTSHFAIIRTEESTFSAPAPSRPTSYEDVFEYKGRRLSMSRRLRSLPAPTLSQVQLTNPDGSSFIWIQPPPVAALKPGPWTKWIVEEDDDEFDPRKWIVRQVGKKSKLTEDYPFVNYDRENLREIYFPHDFVFTADEGPNNEGYGRAAPRLRYFRPEDKHPLLRQVPPSHWMYPDRKPSSPKAGAVVDPPTTRQPEPSSPWVGEDDDDDDGFGYGPATVYRDPQGQLRSVQDDTSVVPVERMSKDDALAAYHAALAPSTPLPGSNLPSIPELGPPMTFAKTPSLEHSTENSLPRDPSPSASTLATMGTTNVTTMPIKEVVTKHSTDSQSDPKLGTPAGSSEPLRLDISLQALGNLTSVAPVTLASLPPSTTSAGDVDPASSTTSPSNFELVPPTPGPVGPPDSSPSGSALSPTSATLTPAHSIGIPAKEIRNTLNAPPSLLQVDAKTIWKPSSATMDADASLVLEPSIIIAPPSPIAPQYMERDTRFPLLNEEDEESIASLGLSDNEDACMDSLMSSMPTQGEHSASLARSINEEYSMGPLSTSMSTSGGDAASLVRPLPSSKSDSRTDSLQNLRGNQTGCPLSGSPPRPCSPRSSSPLLSRVSRFSVGMSSRRASSGSPTESSPSCSRQDDHRPSHRSLTSVRRFSSRSPNRRSPLSSPRRTSHDQTPYVDATSARSSLSASSSGIATEERDRLLPATLPSSRPSLDAQLYSPAPERGGRDASLNMAPLAASALPTPGSATNASGIRRTKSQRVRPPKRVRLLAKSLAEATGGTAIGAAGTVVAPAELPLEGRPSDPTTASSTGQPVRAKSLLDRMGSSKEDVPMDVDASHEDMEHRMDESA</sequence>
<gene>
    <name evidence="2" type="ORF">PLEOSDRAFT_170698</name>
</gene>
<feature type="compositionally biased region" description="Low complexity" evidence="1">
    <location>
        <begin position="975"/>
        <end position="1011"/>
    </location>
</feature>
<dbReference type="VEuPathDB" id="FungiDB:PLEOSDRAFT_170698"/>
<feature type="compositionally biased region" description="Polar residues" evidence="1">
    <location>
        <begin position="681"/>
        <end position="696"/>
    </location>
</feature>
<feature type="compositionally biased region" description="Polar residues" evidence="1">
    <location>
        <begin position="750"/>
        <end position="770"/>
    </location>
</feature>
<evidence type="ECO:0000313" key="3">
    <source>
        <dbReference type="Proteomes" id="UP000027073"/>
    </source>
</evidence>
<feature type="region of interest" description="Disordered" evidence="1">
    <location>
        <begin position="547"/>
        <end position="614"/>
    </location>
</feature>
<proteinExistence type="predicted"/>
<feature type="compositionally biased region" description="Polar residues" evidence="1">
    <location>
        <begin position="923"/>
        <end position="932"/>
    </location>
</feature>
<protein>
    <submittedName>
        <fullName evidence="2">Uncharacterized protein</fullName>
    </submittedName>
</protein>
<feature type="compositionally biased region" description="Low complexity" evidence="1">
    <location>
        <begin position="1056"/>
        <end position="1068"/>
    </location>
</feature>
<dbReference type="AlphaFoldDB" id="A0A067N1V1"/>
<evidence type="ECO:0000313" key="2">
    <source>
        <dbReference type="EMBL" id="KDQ21988.1"/>
    </source>
</evidence>
<dbReference type="Proteomes" id="UP000027073">
    <property type="component" value="Unassembled WGS sequence"/>
</dbReference>
<evidence type="ECO:0000256" key="1">
    <source>
        <dbReference type="SAM" id="MobiDB-lite"/>
    </source>
</evidence>